<dbReference type="RefSeq" id="WP_150384883.1">
    <property type="nucleotide sequence ID" value="NZ_BAAAFS010000002.1"/>
</dbReference>
<sequence length="114" mass="12992">MINALNLSPACIKSLSAVEAVPKRSNQHEFNGVAQLKDILGNEKKSFKVNFSVRGKNSYTQSNVTWYDARKKHPTRTEYRLYFQTNDVMSQAKEGSTLIFGLDSKKCFWAELII</sequence>
<comment type="caution">
    <text evidence="1">The sequence shown here is derived from an EMBL/GenBank/DDBJ whole genome shotgun (WGS) entry which is preliminary data.</text>
</comment>
<proteinExistence type="predicted"/>
<dbReference type="GO" id="GO:0004519">
    <property type="term" value="F:endonuclease activity"/>
    <property type="evidence" value="ECO:0007669"/>
    <property type="project" value="UniProtKB-KW"/>
</dbReference>
<dbReference type="EMBL" id="VXKB01000002">
    <property type="protein sequence ID" value="KAA8715340.1"/>
    <property type="molecule type" value="Genomic_DNA"/>
</dbReference>
<accession>A0A5M9R3U8</accession>
<keyword evidence="1" id="KW-0540">Nuclease</keyword>
<dbReference type="Proteomes" id="UP000322181">
    <property type="component" value="Unassembled WGS sequence"/>
</dbReference>
<keyword evidence="1" id="KW-0255">Endonuclease</keyword>
<organism evidence="1 2">
    <name type="scientific">Morganella psychrotolerans</name>
    <dbReference type="NCBI Taxonomy" id="368603"/>
    <lineage>
        <taxon>Bacteria</taxon>
        <taxon>Pseudomonadati</taxon>
        <taxon>Pseudomonadota</taxon>
        <taxon>Gammaproteobacteria</taxon>
        <taxon>Enterobacterales</taxon>
        <taxon>Morganellaceae</taxon>
        <taxon>Morganella</taxon>
    </lineage>
</organism>
<evidence type="ECO:0000313" key="1">
    <source>
        <dbReference type="EMBL" id="KAA8715340.1"/>
    </source>
</evidence>
<reference evidence="1 2" key="1">
    <citation type="submission" date="2019-09" db="EMBL/GenBank/DDBJ databases">
        <title>Draft genome sequence of various Type strains from the CCUG.</title>
        <authorList>
            <person name="Pineiro-Iglesias B."/>
            <person name="Tunovic T."/>
            <person name="Unosson C."/>
            <person name="Inganas E."/>
            <person name="Ohlen M."/>
            <person name="Cardew S."/>
            <person name="Jensie-Markopoulos S."/>
            <person name="Salva-Serra F."/>
            <person name="Jaen-Luchoro D."/>
            <person name="Karlsson R."/>
            <person name="Svensson-Stadler L."/>
            <person name="Chun J."/>
            <person name="Moore E."/>
        </authorList>
    </citation>
    <scope>NUCLEOTIDE SEQUENCE [LARGE SCALE GENOMIC DNA]</scope>
    <source>
        <strain evidence="1 2">CCUG 53682T</strain>
    </source>
</reference>
<evidence type="ECO:0000313" key="2">
    <source>
        <dbReference type="Proteomes" id="UP000322181"/>
    </source>
</evidence>
<keyword evidence="1" id="KW-0378">Hydrolase</keyword>
<protein>
    <submittedName>
        <fullName evidence="1">Type II restriction endonuclease</fullName>
    </submittedName>
</protein>
<name>A0A5M9R3U8_9GAMM</name>
<dbReference type="Gene3D" id="2.40.330.10">
    <property type="entry name" value="DNA-binding pseudobarrel domain"/>
    <property type="match status" value="1"/>
</dbReference>
<gene>
    <name evidence="1" type="ORF">F4V73_10170</name>
</gene>
<dbReference type="InterPro" id="IPR015300">
    <property type="entry name" value="DNA-bd_pseudobarrel_sf"/>
</dbReference>
<dbReference type="AlphaFoldDB" id="A0A5M9R3U8"/>